<proteinExistence type="predicted"/>
<reference evidence="2 3" key="1">
    <citation type="submission" date="2023-03" db="EMBL/GenBank/DDBJ databases">
        <title>Draft assemblies of triclosan tolerant bacteria isolated from returned activated sludge.</title>
        <authorList>
            <person name="Van Hamelsveld S."/>
        </authorList>
    </citation>
    <scope>NUCLEOTIDE SEQUENCE [LARGE SCALE GENOMIC DNA]</scope>
    <source>
        <strain evidence="2 3">GW210010_S58</strain>
    </source>
</reference>
<dbReference type="EMBL" id="JARJLM010000723">
    <property type="protein sequence ID" value="MDF3839982.1"/>
    <property type="molecule type" value="Genomic_DNA"/>
</dbReference>
<accession>A0ABT6B5Z0</accession>
<keyword evidence="3" id="KW-1185">Reference proteome</keyword>
<gene>
    <name evidence="2" type="ORF">P3W85_44720</name>
</gene>
<evidence type="ECO:0000313" key="2">
    <source>
        <dbReference type="EMBL" id="MDF3839982.1"/>
    </source>
</evidence>
<name>A0ABT6B5Z0_9BURK</name>
<protein>
    <submittedName>
        <fullName evidence="2">Uncharacterized protein</fullName>
    </submittedName>
</protein>
<evidence type="ECO:0000256" key="1">
    <source>
        <dbReference type="SAM" id="MobiDB-lite"/>
    </source>
</evidence>
<dbReference type="Proteomes" id="UP001216674">
    <property type="component" value="Unassembled WGS sequence"/>
</dbReference>
<feature type="region of interest" description="Disordered" evidence="1">
    <location>
        <begin position="68"/>
        <end position="91"/>
    </location>
</feature>
<organism evidence="2 3">
    <name type="scientific">Cupriavidus basilensis</name>
    <dbReference type="NCBI Taxonomy" id="68895"/>
    <lineage>
        <taxon>Bacteria</taxon>
        <taxon>Pseudomonadati</taxon>
        <taxon>Pseudomonadota</taxon>
        <taxon>Betaproteobacteria</taxon>
        <taxon>Burkholderiales</taxon>
        <taxon>Burkholderiaceae</taxon>
        <taxon>Cupriavidus</taxon>
    </lineage>
</organism>
<comment type="caution">
    <text evidence="2">The sequence shown here is derived from an EMBL/GenBank/DDBJ whole genome shotgun (WGS) entry which is preliminary data.</text>
</comment>
<evidence type="ECO:0000313" key="3">
    <source>
        <dbReference type="Proteomes" id="UP001216674"/>
    </source>
</evidence>
<sequence>MEGLEDNPSEVKRSFTNSFYERSLQMTAPNTALQGQDTADIGRLYMAFELSEKNWKLSLGDSVRGPSRHTLAAGDLSCQTPDQGWGRKLGD</sequence>